<dbReference type="EMBL" id="ASTJ01000011">
    <property type="protein sequence ID" value="EPC03774.1"/>
    <property type="molecule type" value="Genomic_DNA"/>
</dbReference>
<sequence>MGSTITVYRLLLLNSFTTADGEESHEIDLS</sequence>
<evidence type="ECO:0000313" key="1">
    <source>
        <dbReference type="EMBL" id="EPC03774.1"/>
    </source>
</evidence>
<protein>
    <submittedName>
        <fullName evidence="1">Uncharacterized protein</fullName>
    </submittedName>
</protein>
<accession>S2L7J1</accession>
<comment type="caution">
    <text evidence="1">The sequence shown here is derived from an EMBL/GenBank/DDBJ whole genome shotgun (WGS) entry which is preliminary data.</text>
</comment>
<organism evidence="1 2">
    <name type="scientific">Litchfieldella anticariensis (strain DSM 16096 / CECT 5854 / CIP 108499 / LMG 22089 / FP35)</name>
    <name type="common">Halomonas anticariensis</name>
    <dbReference type="NCBI Taxonomy" id="1121939"/>
    <lineage>
        <taxon>Bacteria</taxon>
        <taxon>Pseudomonadati</taxon>
        <taxon>Pseudomonadota</taxon>
        <taxon>Gammaproteobacteria</taxon>
        <taxon>Oceanospirillales</taxon>
        <taxon>Halomonadaceae</taxon>
        <taxon>Litchfieldella</taxon>
    </lineage>
</organism>
<dbReference type="STRING" id="1121939.L861_00325"/>
<name>S2L7J1_LITA3</name>
<keyword evidence="2" id="KW-1185">Reference proteome</keyword>
<evidence type="ECO:0000313" key="2">
    <source>
        <dbReference type="Proteomes" id="UP000014463"/>
    </source>
</evidence>
<gene>
    <name evidence="1" type="ORF">L861_00325</name>
</gene>
<dbReference type="AlphaFoldDB" id="S2L7J1"/>
<proteinExistence type="predicted"/>
<reference evidence="1 2" key="1">
    <citation type="journal article" date="2013" name="Genome Announc.">
        <title>Draft genome sequence of the moderately halophilic gammaproteobacterium Halomonas anticariensis FP35.</title>
        <authorList>
            <person name="Tahrioui A."/>
            <person name="Quesada E."/>
            <person name="Llamas I."/>
        </authorList>
    </citation>
    <scope>NUCLEOTIDE SEQUENCE [LARGE SCALE GENOMIC DNA]</scope>
    <source>
        <strain evidence="2">DSM 16096 / CECT 5854 / LMG 22089 / FP35</strain>
    </source>
</reference>
<dbReference type="Proteomes" id="UP000014463">
    <property type="component" value="Unassembled WGS sequence"/>
</dbReference>